<comment type="caution">
    <text evidence="1">The sequence shown here is derived from an EMBL/GenBank/DDBJ whole genome shotgun (WGS) entry which is preliminary data.</text>
</comment>
<proteinExistence type="predicted"/>
<dbReference type="AlphaFoldDB" id="A0A4Y2PWB1"/>
<accession>A0A4Y2PWB1</accession>
<reference evidence="1 2" key="1">
    <citation type="journal article" date="2019" name="Sci. Rep.">
        <title>Orb-weaving spider Araneus ventricosus genome elucidates the spidroin gene catalogue.</title>
        <authorList>
            <person name="Kono N."/>
            <person name="Nakamura H."/>
            <person name="Ohtoshi R."/>
            <person name="Moran D.A.P."/>
            <person name="Shinohara A."/>
            <person name="Yoshida Y."/>
            <person name="Fujiwara M."/>
            <person name="Mori M."/>
            <person name="Tomita M."/>
            <person name="Arakawa K."/>
        </authorList>
    </citation>
    <scope>NUCLEOTIDE SEQUENCE [LARGE SCALE GENOMIC DNA]</scope>
</reference>
<dbReference type="Proteomes" id="UP000499080">
    <property type="component" value="Unassembled WGS sequence"/>
</dbReference>
<name>A0A4Y2PWB1_ARAVE</name>
<protein>
    <submittedName>
        <fullName evidence="1">Uncharacterized protein</fullName>
    </submittedName>
</protein>
<feature type="non-terminal residue" evidence="1">
    <location>
        <position position="106"/>
    </location>
</feature>
<evidence type="ECO:0000313" key="2">
    <source>
        <dbReference type="Proteomes" id="UP000499080"/>
    </source>
</evidence>
<keyword evidence="2" id="KW-1185">Reference proteome</keyword>
<gene>
    <name evidence="1" type="ORF">AVEN_238531_1</name>
</gene>
<organism evidence="1 2">
    <name type="scientific">Araneus ventricosus</name>
    <name type="common">Orbweaver spider</name>
    <name type="synonym">Epeira ventricosa</name>
    <dbReference type="NCBI Taxonomy" id="182803"/>
    <lineage>
        <taxon>Eukaryota</taxon>
        <taxon>Metazoa</taxon>
        <taxon>Ecdysozoa</taxon>
        <taxon>Arthropoda</taxon>
        <taxon>Chelicerata</taxon>
        <taxon>Arachnida</taxon>
        <taxon>Araneae</taxon>
        <taxon>Araneomorphae</taxon>
        <taxon>Entelegynae</taxon>
        <taxon>Araneoidea</taxon>
        <taxon>Araneidae</taxon>
        <taxon>Araneus</taxon>
    </lineage>
</organism>
<sequence>MLDTTSHWIQDVNIFKGKFKEVQRAEFAKGEAQQNDTEESEKLSTLLAESNRQVSLLNASKEKKTFNCLSNKMSYKERHGHPSDILPTGSLLNVPSHIVHSKENRT</sequence>
<dbReference type="EMBL" id="BGPR01135193">
    <property type="protein sequence ID" value="GBN55163.1"/>
    <property type="molecule type" value="Genomic_DNA"/>
</dbReference>
<evidence type="ECO:0000313" key="1">
    <source>
        <dbReference type="EMBL" id="GBN55163.1"/>
    </source>
</evidence>